<gene>
    <name evidence="8" type="ORF">MNOR_LOCUS19263</name>
</gene>
<evidence type="ECO:0000256" key="3">
    <source>
        <dbReference type="ARBA" id="ARBA00023043"/>
    </source>
</evidence>
<protein>
    <submittedName>
        <fullName evidence="8">Uncharacterized protein</fullName>
    </submittedName>
</protein>
<keyword evidence="9" id="KW-1185">Reference proteome</keyword>
<dbReference type="PROSITE" id="PS50088">
    <property type="entry name" value="ANK_REPEAT"/>
    <property type="match status" value="2"/>
</dbReference>
<evidence type="ECO:0000313" key="8">
    <source>
        <dbReference type="EMBL" id="CAL4110021.1"/>
    </source>
</evidence>
<feature type="domain" description="Caspase family p20" evidence="7">
    <location>
        <begin position="239"/>
        <end position="370"/>
    </location>
</feature>
<dbReference type="GO" id="GO:0070531">
    <property type="term" value="C:BRCA1-A complex"/>
    <property type="evidence" value="ECO:0007669"/>
    <property type="project" value="TreeGrafter"/>
</dbReference>
<dbReference type="InterPro" id="IPR002110">
    <property type="entry name" value="Ankyrin_rpt"/>
</dbReference>
<dbReference type="InterPro" id="IPR015917">
    <property type="entry name" value="Pept_C14A"/>
</dbReference>
<dbReference type="SMART" id="SM00248">
    <property type="entry name" value="ANK"/>
    <property type="match status" value="5"/>
</dbReference>
<keyword evidence="2" id="KW-0677">Repeat</keyword>
<proteinExistence type="inferred from homology"/>
<comment type="similarity">
    <text evidence="1 5">Belongs to the peptidase C14A family.</text>
</comment>
<evidence type="ECO:0000313" key="9">
    <source>
        <dbReference type="Proteomes" id="UP001497623"/>
    </source>
</evidence>
<evidence type="ECO:0000256" key="1">
    <source>
        <dbReference type="ARBA" id="ARBA00010134"/>
    </source>
</evidence>
<reference evidence="8 9" key="1">
    <citation type="submission" date="2024-05" db="EMBL/GenBank/DDBJ databases">
        <authorList>
            <person name="Wallberg A."/>
        </authorList>
    </citation>
    <scope>NUCLEOTIDE SEQUENCE [LARGE SCALE GENOMIC DNA]</scope>
</reference>
<dbReference type="GO" id="GO:0006508">
    <property type="term" value="P:proteolysis"/>
    <property type="evidence" value="ECO:0007669"/>
    <property type="project" value="InterPro"/>
</dbReference>
<dbReference type="GO" id="GO:0004842">
    <property type="term" value="F:ubiquitin-protein transferase activity"/>
    <property type="evidence" value="ECO:0007669"/>
    <property type="project" value="TreeGrafter"/>
</dbReference>
<evidence type="ECO:0000256" key="2">
    <source>
        <dbReference type="ARBA" id="ARBA00022737"/>
    </source>
</evidence>
<feature type="repeat" description="ANK" evidence="4">
    <location>
        <begin position="132"/>
        <end position="164"/>
    </location>
</feature>
<sequence>MFSLSIEEMEDENERKASSTSLTSQLLARAVLKQDYSSVAASLQDGEDPNICISYDLGKENGGKHKIPLLTVAVHKGNVDIITLLIDAQANLELRGEYRDTPLLHAIWYKKTFIIYKLMSAGADVRATDTTYGDSTMHLAAAKGNTYLLQNLASKGCPLDNRNYKGDTPLHTAAYRGRQDIAEWLVGQGAEVQPVNNKGLTPADVAKYRKHMKLANWLSENKTISAQPQAIQTINEEKSKGKVYVLNYQEFPDTVIANSQEKNLKMREGAQIDSENLKNTFNNLGYEVKTFQNKSSTETEDILDKIQKNKSLNFLLLFILSHGMSSQSFFTSDGQLLDLNNIKQKFTDLACPQLKGKPKVFFVHFCRGKNKEILHLDSSVPKSEAPHNMITVYASHEGFTALRSPESGTVFVNSLCQVLGEYPCEMLQDTFNRLYAKMKTNGGTTPEMTVSAPFAHFKF</sequence>
<dbReference type="GO" id="GO:0085020">
    <property type="term" value="P:protein K6-linked ubiquitination"/>
    <property type="evidence" value="ECO:0007669"/>
    <property type="project" value="TreeGrafter"/>
</dbReference>
<dbReference type="Gene3D" id="3.40.50.1460">
    <property type="match status" value="1"/>
</dbReference>
<evidence type="ECO:0000256" key="4">
    <source>
        <dbReference type="PROSITE-ProRule" id="PRU00023"/>
    </source>
</evidence>
<dbReference type="GO" id="GO:0031436">
    <property type="term" value="C:BRCA1-BARD1 complex"/>
    <property type="evidence" value="ECO:0007669"/>
    <property type="project" value="TreeGrafter"/>
</dbReference>
<dbReference type="SMART" id="SM00115">
    <property type="entry name" value="CASc"/>
    <property type="match status" value="1"/>
</dbReference>
<dbReference type="SUPFAM" id="SSF48403">
    <property type="entry name" value="Ankyrin repeat"/>
    <property type="match status" value="1"/>
</dbReference>
<comment type="caution">
    <text evidence="8">The sequence shown here is derived from an EMBL/GenBank/DDBJ whole genome shotgun (WGS) entry which is preliminary data.</text>
</comment>
<evidence type="ECO:0000256" key="5">
    <source>
        <dbReference type="RuleBase" id="RU003971"/>
    </source>
</evidence>
<name>A0AAV2R3L6_MEGNR</name>
<dbReference type="Pfam" id="PF12796">
    <property type="entry name" value="Ank_2"/>
    <property type="match status" value="1"/>
</dbReference>
<dbReference type="InterPro" id="IPR029030">
    <property type="entry name" value="Caspase-like_dom_sf"/>
</dbReference>
<dbReference type="InterPro" id="IPR011600">
    <property type="entry name" value="Pept_C14_caspase"/>
</dbReference>
<dbReference type="InterPro" id="IPR036770">
    <property type="entry name" value="Ankyrin_rpt-contain_sf"/>
</dbReference>
<dbReference type="PANTHER" id="PTHR24171:SF9">
    <property type="entry name" value="ANKYRIN REPEAT DOMAIN-CONTAINING PROTEIN 39"/>
    <property type="match status" value="1"/>
</dbReference>
<dbReference type="AlphaFoldDB" id="A0AAV2R3L6"/>
<evidence type="ECO:0000259" key="6">
    <source>
        <dbReference type="PROSITE" id="PS50207"/>
    </source>
</evidence>
<dbReference type="Pfam" id="PF00656">
    <property type="entry name" value="Peptidase_C14"/>
    <property type="match status" value="1"/>
</dbReference>
<dbReference type="EMBL" id="CAXKWB010014196">
    <property type="protein sequence ID" value="CAL4110021.1"/>
    <property type="molecule type" value="Genomic_DNA"/>
</dbReference>
<dbReference type="PROSITE" id="PS50208">
    <property type="entry name" value="CASPASE_P20"/>
    <property type="match status" value="1"/>
</dbReference>
<feature type="repeat" description="ANK" evidence="4">
    <location>
        <begin position="165"/>
        <end position="197"/>
    </location>
</feature>
<dbReference type="PANTHER" id="PTHR24171">
    <property type="entry name" value="ANKYRIN REPEAT DOMAIN-CONTAINING PROTEIN 39-RELATED"/>
    <property type="match status" value="1"/>
</dbReference>
<evidence type="ECO:0000259" key="7">
    <source>
        <dbReference type="PROSITE" id="PS50208"/>
    </source>
</evidence>
<organism evidence="8 9">
    <name type="scientific">Meganyctiphanes norvegica</name>
    <name type="common">Northern krill</name>
    <name type="synonym">Thysanopoda norvegica</name>
    <dbReference type="NCBI Taxonomy" id="48144"/>
    <lineage>
        <taxon>Eukaryota</taxon>
        <taxon>Metazoa</taxon>
        <taxon>Ecdysozoa</taxon>
        <taxon>Arthropoda</taxon>
        <taxon>Crustacea</taxon>
        <taxon>Multicrustacea</taxon>
        <taxon>Malacostraca</taxon>
        <taxon>Eumalacostraca</taxon>
        <taxon>Eucarida</taxon>
        <taxon>Euphausiacea</taxon>
        <taxon>Euphausiidae</taxon>
        <taxon>Meganyctiphanes</taxon>
    </lineage>
</organism>
<dbReference type="PROSITE" id="PS50207">
    <property type="entry name" value="CASPASE_P10"/>
    <property type="match status" value="1"/>
</dbReference>
<dbReference type="GO" id="GO:0004197">
    <property type="term" value="F:cysteine-type endopeptidase activity"/>
    <property type="evidence" value="ECO:0007669"/>
    <property type="project" value="InterPro"/>
</dbReference>
<keyword evidence="3 4" id="KW-0040">ANK repeat</keyword>
<dbReference type="PROSITE" id="PS50297">
    <property type="entry name" value="ANK_REP_REGION"/>
    <property type="match status" value="1"/>
</dbReference>
<dbReference type="Gene3D" id="1.25.40.20">
    <property type="entry name" value="Ankyrin repeat-containing domain"/>
    <property type="match status" value="1"/>
</dbReference>
<dbReference type="InterPro" id="IPR002138">
    <property type="entry name" value="Pept_C14_p10"/>
</dbReference>
<dbReference type="Proteomes" id="UP001497623">
    <property type="component" value="Unassembled WGS sequence"/>
</dbReference>
<dbReference type="PRINTS" id="PR00376">
    <property type="entry name" value="IL1BCENZYME"/>
</dbReference>
<feature type="domain" description="Caspase family p10" evidence="6">
    <location>
        <begin position="379"/>
        <end position="426"/>
    </location>
</feature>
<dbReference type="InterPro" id="IPR001309">
    <property type="entry name" value="Pept_C14_p20"/>
</dbReference>
<dbReference type="SUPFAM" id="SSF52129">
    <property type="entry name" value="Caspase-like"/>
    <property type="match status" value="1"/>
</dbReference>
<accession>A0AAV2R3L6</accession>